<reference evidence="2" key="1">
    <citation type="journal article" date="2020" name="Stud. Mycol.">
        <title>101 Dothideomycetes genomes: a test case for predicting lifestyles and emergence of pathogens.</title>
        <authorList>
            <person name="Haridas S."/>
            <person name="Albert R."/>
            <person name="Binder M."/>
            <person name="Bloem J."/>
            <person name="Labutti K."/>
            <person name="Salamov A."/>
            <person name="Andreopoulos B."/>
            <person name="Baker S."/>
            <person name="Barry K."/>
            <person name="Bills G."/>
            <person name="Bluhm B."/>
            <person name="Cannon C."/>
            <person name="Castanera R."/>
            <person name="Culley D."/>
            <person name="Daum C."/>
            <person name="Ezra D."/>
            <person name="Gonzalez J."/>
            <person name="Henrissat B."/>
            <person name="Kuo A."/>
            <person name="Liang C."/>
            <person name="Lipzen A."/>
            <person name="Lutzoni F."/>
            <person name="Magnuson J."/>
            <person name="Mondo S."/>
            <person name="Nolan M."/>
            <person name="Ohm R."/>
            <person name="Pangilinan J."/>
            <person name="Park H.-J."/>
            <person name="Ramirez L."/>
            <person name="Alfaro M."/>
            <person name="Sun H."/>
            <person name="Tritt A."/>
            <person name="Yoshinaga Y."/>
            <person name="Zwiers L.-H."/>
            <person name="Turgeon B."/>
            <person name="Goodwin S."/>
            <person name="Spatafora J."/>
            <person name="Crous P."/>
            <person name="Grigoriev I."/>
        </authorList>
    </citation>
    <scope>NUCLEOTIDE SEQUENCE</scope>
    <source>
        <strain evidence="2">CBS 262.69</strain>
    </source>
</reference>
<dbReference type="EMBL" id="ML996696">
    <property type="protein sequence ID" value="KAF2400009.1"/>
    <property type="molecule type" value="Genomic_DNA"/>
</dbReference>
<dbReference type="AlphaFoldDB" id="A0A6G1HW14"/>
<gene>
    <name evidence="2" type="ORF">EJ06DRAFT_530783</name>
</gene>
<keyword evidence="3" id="KW-1185">Reference proteome</keyword>
<evidence type="ECO:0000256" key="1">
    <source>
        <dbReference type="SAM" id="MobiDB-lite"/>
    </source>
</evidence>
<proteinExistence type="predicted"/>
<feature type="region of interest" description="Disordered" evidence="1">
    <location>
        <begin position="71"/>
        <end position="117"/>
    </location>
</feature>
<dbReference type="Proteomes" id="UP000799640">
    <property type="component" value="Unassembled WGS sequence"/>
</dbReference>
<evidence type="ECO:0000313" key="2">
    <source>
        <dbReference type="EMBL" id="KAF2400009.1"/>
    </source>
</evidence>
<organism evidence="2 3">
    <name type="scientific">Trichodelitschia bisporula</name>
    <dbReference type="NCBI Taxonomy" id="703511"/>
    <lineage>
        <taxon>Eukaryota</taxon>
        <taxon>Fungi</taxon>
        <taxon>Dikarya</taxon>
        <taxon>Ascomycota</taxon>
        <taxon>Pezizomycotina</taxon>
        <taxon>Dothideomycetes</taxon>
        <taxon>Dothideomycetes incertae sedis</taxon>
        <taxon>Phaeotrichales</taxon>
        <taxon>Phaeotrichaceae</taxon>
        <taxon>Trichodelitschia</taxon>
    </lineage>
</organism>
<evidence type="ECO:0000313" key="3">
    <source>
        <dbReference type="Proteomes" id="UP000799640"/>
    </source>
</evidence>
<feature type="region of interest" description="Disordered" evidence="1">
    <location>
        <begin position="1"/>
        <end position="33"/>
    </location>
</feature>
<name>A0A6G1HW14_9PEZI</name>
<accession>A0A6G1HW14</accession>
<sequence>MASLSLPPRVTGDQRRPAYINTAKRKKDKGRERESLLSLHSLWPLSSHLSTSFTPHSSLLTHAPSTTPAITTSTCLSTPHTLSPRLTRPKIINHASRPTPETPQVFSPRKALHPAPP</sequence>
<protein>
    <submittedName>
        <fullName evidence="2">Uncharacterized protein</fullName>
    </submittedName>
</protein>